<organism evidence="3 4">
    <name type="scientific">Nocardia sputorum</name>
    <dbReference type="NCBI Taxonomy" id="2984338"/>
    <lineage>
        <taxon>Bacteria</taxon>
        <taxon>Bacillati</taxon>
        <taxon>Actinomycetota</taxon>
        <taxon>Actinomycetes</taxon>
        <taxon>Mycobacteriales</taxon>
        <taxon>Nocardiaceae</taxon>
        <taxon>Nocardia</taxon>
    </lineage>
</organism>
<keyword evidence="1" id="KW-0812">Transmembrane</keyword>
<keyword evidence="2" id="KW-0732">Signal</keyword>
<evidence type="ECO:0000313" key="4">
    <source>
        <dbReference type="Proteomes" id="UP001317870"/>
    </source>
</evidence>
<dbReference type="EMBL" id="AP026978">
    <property type="protein sequence ID" value="BDT98495.1"/>
    <property type="molecule type" value="Genomic_DNA"/>
</dbReference>
<evidence type="ECO:0000256" key="1">
    <source>
        <dbReference type="SAM" id="Phobius"/>
    </source>
</evidence>
<feature type="transmembrane region" description="Helical" evidence="1">
    <location>
        <begin position="76"/>
        <end position="103"/>
    </location>
</feature>
<keyword evidence="1" id="KW-1133">Transmembrane helix</keyword>
<sequence length="104" mass="10526">MFTMTAFNKRGLVKQSIAGDIMITNKMRVTAAAVALAPIIALGSGFASAAPDVAPGPVQVADNAVPAQVEPATLGLIWPLGIFCAPLLLLPPVVNAVAVFVCAA</sequence>
<evidence type="ECO:0000313" key="3">
    <source>
        <dbReference type="EMBL" id="BDT98495.1"/>
    </source>
</evidence>
<keyword evidence="4" id="KW-1185">Reference proteome</keyword>
<dbReference type="RefSeq" id="WP_159838778.1">
    <property type="nucleotide sequence ID" value="NZ_AP026976.1"/>
</dbReference>
<gene>
    <name evidence="3" type="ORF">IFM12276_15240</name>
</gene>
<name>A0ABM8CU52_9NOCA</name>
<evidence type="ECO:0008006" key="5">
    <source>
        <dbReference type="Google" id="ProtNLM"/>
    </source>
</evidence>
<proteinExistence type="predicted"/>
<feature type="signal peptide" evidence="2">
    <location>
        <begin position="1"/>
        <end position="49"/>
    </location>
</feature>
<dbReference type="Proteomes" id="UP001317870">
    <property type="component" value="Chromosome"/>
</dbReference>
<accession>A0ABM8CU52</accession>
<reference evidence="3 4" key="1">
    <citation type="submission" date="2022-11" db="EMBL/GenBank/DDBJ databases">
        <title>Genome Sequencing of Nocardia sp. ON39_IFM12276 and assembly.</title>
        <authorList>
            <person name="Shimojima M."/>
            <person name="Toyokawa M."/>
            <person name="Uesaka K."/>
        </authorList>
    </citation>
    <scope>NUCLEOTIDE SEQUENCE [LARGE SCALE GENOMIC DNA]</scope>
    <source>
        <strain evidence="3 4">IFM 12276</strain>
    </source>
</reference>
<feature type="chain" id="PRO_5046646960" description="Secreted protein" evidence="2">
    <location>
        <begin position="50"/>
        <end position="104"/>
    </location>
</feature>
<protein>
    <recommendedName>
        <fullName evidence="5">Secreted protein</fullName>
    </recommendedName>
</protein>
<keyword evidence="1" id="KW-0472">Membrane</keyword>
<evidence type="ECO:0000256" key="2">
    <source>
        <dbReference type="SAM" id="SignalP"/>
    </source>
</evidence>